<name>A0A5B8V1C0_9SPHI</name>
<dbReference type="AlphaFoldDB" id="A0A5B8V1C0"/>
<organism evidence="1 2">
    <name type="scientific">Mucilaginibacter ginsenosidivorans</name>
    <dbReference type="NCBI Taxonomy" id="398053"/>
    <lineage>
        <taxon>Bacteria</taxon>
        <taxon>Pseudomonadati</taxon>
        <taxon>Bacteroidota</taxon>
        <taxon>Sphingobacteriia</taxon>
        <taxon>Sphingobacteriales</taxon>
        <taxon>Sphingobacteriaceae</taxon>
        <taxon>Mucilaginibacter</taxon>
    </lineage>
</organism>
<dbReference type="EMBL" id="CP042436">
    <property type="protein sequence ID" value="QEC65250.1"/>
    <property type="molecule type" value="Genomic_DNA"/>
</dbReference>
<dbReference type="Gene3D" id="3.20.80.10">
    <property type="entry name" value="Regulatory factor, effector binding domain"/>
    <property type="match status" value="1"/>
</dbReference>
<gene>
    <name evidence="1" type="ORF">FRZ54_22650</name>
</gene>
<protein>
    <recommendedName>
        <fullName evidence="3">GyrI-like domain-containing protein</fullName>
    </recommendedName>
</protein>
<evidence type="ECO:0000313" key="2">
    <source>
        <dbReference type="Proteomes" id="UP000321479"/>
    </source>
</evidence>
<sequence>MKKKVILLVLLAVILIACFIPITEEKTIAVNASFFNVYHVLATPARWKEWRSDLRKIPYADTAKISIYKDTGAFEIKFTNLLLKVKASDGLFSVDDYSKNKNVAYSYYAVPAKDPKTTIVTVDKKIAAISYLFQHFDESTFTDTHIDDLKTFMETDSLKYGCNITKTRVPDANLVVINETVQKKDKFVEAEKMFAELQTFVKKHGLKQTQPVIAQYFDKPKTDSTQLKVGLFIDKETVSEKNIVFTRMPKGGPLYVAKFGGRFKDRMKVYAGLQQYFTDHLYQQAILPFEFYLDNKLPVSDTGKVNIQVNFSTYF</sequence>
<keyword evidence="2" id="KW-1185">Reference proteome</keyword>
<proteinExistence type="predicted"/>
<dbReference type="KEGG" id="mgin:FRZ54_22650"/>
<dbReference type="Proteomes" id="UP000321479">
    <property type="component" value="Chromosome"/>
</dbReference>
<dbReference type="PROSITE" id="PS51257">
    <property type="entry name" value="PROKAR_LIPOPROTEIN"/>
    <property type="match status" value="1"/>
</dbReference>
<accession>A0A5B8V1C0</accession>
<evidence type="ECO:0008006" key="3">
    <source>
        <dbReference type="Google" id="ProtNLM"/>
    </source>
</evidence>
<reference evidence="1 2" key="1">
    <citation type="journal article" date="2017" name="Curr. Microbiol.">
        <title>Mucilaginibacter ginsenosidivorans sp. nov., Isolated from Soil of Ginseng Field.</title>
        <authorList>
            <person name="Kim M.M."/>
            <person name="Siddiqi M.Z."/>
            <person name="Im W.T."/>
        </authorList>
    </citation>
    <scope>NUCLEOTIDE SEQUENCE [LARGE SCALE GENOMIC DNA]</scope>
    <source>
        <strain evidence="1 2">Gsoil 3017</strain>
    </source>
</reference>
<dbReference type="OrthoDB" id="789351at2"/>
<dbReference type="InterPro" id="IPR011256">
    <property type="entry name" value="Reg_factor_effector_dom_sf"/>
</dbReference>
<dbReference type="RefSeq" id="WP_147034081.1">
    <property type="nucleotide sequence ID" value="NZ_CP042436.1"/>
</dbReference>
<evidence type="ECO:0000313" key="1">
    <source>
        <dbReference type="EMBL" id="QEC65250.1"/>
    </source>
</evidence>